<dbReference type="EnsemblPlants" id="AET2Gv20688800.10">
    <property type="protein sequence ID" value="AET2Gv20688800.10"/>
    <property type="gene ID" value="AET2Gv20688800"/>
</dbReference>
<protein>
    <submittedName>
        <fullName evidence="1">Uncharacterized protein</fullName>
    </submittedName>
</protein>
<dbReference type="AlphaFoldDB" id="A0A453C040"/>
<reference evidence="1" key="5">
    <citation type="journal article" date="2021" name="G3 (Bethesda)">
        <title>Aegilops tauschii genome assembly Aet v5.0 features greater sequence contiguity and improved annotation.</title>
        <authorList>
            <person name="Wang L."/>
            <person name="Zhu T."/>
            <person name="Rodriguez J.C."/>
            <person name="Deal K.R."/>
            <person name="Dubcovsky J."/>
            <person name="McGuire P.E."/>
            <person name="Lux T."/>
            <person name="Spannagl M."/>
            <person name="Mayer K.F.X."/>
            <person name="Baldrich P."/>
            <person name="Meyers B.C."/>
            <person name="Huo N."/>
            <person name="Gu Y.Q."/>
            <person name="Zhou H."/>
            <person name="Devos K.M."/>
            <person name="Bennetzen J.L."/>
            <person name="Unver T."/>
            <person name="Budak H."/>
            <person name="Gulick P.J."/>
            <person name="Galiba G."/>
            <person name="Kalapos B."/>
            <person name="Nelson D.R."/>
            <person name="Li P."/>
            <person name="You F.M."/>
            <person name="Luo M.C."/>
            <person name="Dvorak J."/>
        </authorList>
    </citation>
    <scope>NUCLEOTIDE SEQUENCE [LARGE SCALE GENOMIC DNA]</scope>
    <source>
        <strain evidence="1">cv. AL8/78</strain>
    </source>
</reference>
<accession>A0A453C040</accession>
<dbReference type="EnsemblPlants" id="AET2Gv20688800.4">
    <property type="protein sequence ID" value="AET2Gv20688800.4"/>
    <property type="gene ID" value="AET2Gv20688800"/>
</dbReference>
<reference evidence="2" key="2">
    <citation type="journal article" date="2017" name="Nat. Plants">
        <title>The Aegilops tauschii genome reveals multiple impacts of transposons.</title>
        <authorList>
            <person name="Zhao G."/>
            <person name="Zou C."/>
            <person name="Li K."/>
            <person name="Wang K."/>
            <person name="Li T."/>
            <person name="Gao L."/>
            <person name="Zhang X."/>
            <person name="Wang H."/>
            <person name="Yang Z."/>
            <person name="Liu X."/>
            <person name="Jiang W."/>
            <person name="Mao L."/>
            <person name="Kong X."/>
            <person name="Jiao Y."/>
            <person name="Jia J."/>
        </authorList>
    </citation>
    <scope>NUCLEOTIDE SEQUENCE [LARGE SCALE GENOMIC DNA]</scope>
    <source>
        <strain evidence="2">cv. AL8/78</strain>
    </source>
</reference>
<dbReference type="Gramene" id="AET2Gv20688800.28">
    <property type="protein sequence ID" value="AET2Gv20688800.28"/>
    <property type="gene ID" value="AET2Gv20688800"/>
</dbReference>
<dbReference type="EnsemblPlants" id="AET2Gv20688800.25">
    <property type="protein sequence ID" value="AET2Gv20688800.25"/>
    <property type="gene ID" value="AET2Gv20688800"/>
</dbReference>
<dbReference type="Gramene" id="AET2Gv20688800.22">
    <property type="protein sequence ID" value="AET2Gv20688800.22"/>
    <property type="gene ID" value="AET2Gv20688800"/>
</dbReference>
<dbReference type="EnsemblPlants" id="AET2Gv20688800.17">
    <property type="protein sequence ID" value="AET2Gv20688800.17"/>
    <property type="gene ID" value="AET2Gv20688800"/>
</dbReference>
<reference evidence="1" key="4">
    <citation type="submission" date="2019-03" db="UniProtKB">
        <authorList>
            <consortium name="EnsemblPlants"/>
        </authorList>
    </citation>
    <scope>IDENTIFICATION</scope>
</reference>
<dbReference type="Gramene" id="AET2Gv20688800.12">
    <property type="protein sequence ID" value="AET2Gv20688800.12"/>
    <property type="gene ID" value="AET2Gv20688800"/>
</dbReference>
<dbReference type="Gramene" id="AET2Gv20688800.21">
    <property type="protein sequence ID" value="AET2Gv20688800.21"/>
    <property type="gene ID" value="AET2Gv20688800"/>
</dbReference>
<dbReference type="EnsemblPlants" id="AET2Gv20688800.22">
    <property type="protein sequence ID" value="AET2Gv20688800.22"/>
    <property type="gene ID" value="AET2Gv20688800"/>
</dbReference>
<dbReference type="Gramene" id="AET2Gv20688800.1">
    <property type="protein sequence ID" value="AET2Gv20688800.1"/>
    <property type="gene ID" value="AET2Gv20688800"/>
</dbReference>
<dbReference type="EnsemblPlants" id="AET2Gv20688800.21">
    <property type="protein sequence ID" value="AET2Gv20688800.21"/>
    <property type="gene ID" value="AET2Gv20688800"/>
</dbReference>
<reference evidence="2" key="1">
    <citation type="journal article" date="2014" name="Science">
        <title>Ancient hybridizations among the ancestral genomes of bread wheat.</title>
        <authorList>
            <consortium name="International Wheat Genome Sequencing Consortium,"/>
            <person name="Marcussen T."/>
            <person name="Sandve S.R."/>
            <person name="Heier L."/>
            <person name="Spannagl M."/>
            <person name="Pfeifer M."/>
            <person name="Jakobsen K.S."/>
            <person name="Wulff B.B."/>
            <person name="Steuernagel B."/>
            <person name="Mayer K.F."/>
            <person name="Olsen O.A."/>
        </authorList>
    </citation>
    <scope>NUCLEOTIDE SEQUENCE [LARGE SCALE GENOMIC DNA]</scope>
    <source>
        <strain evidence="2">cv. AL8/78</strain>
    </source>
</reference>
<organism evidence="1 2">
    <name type="scientific">Aegilops tauschii subsp. strangulata</name>
    <name type="common">Goatgrass</name>
    <dbReference type="NCBI Taxonomy" id="200361"/>
    <lineage>
        <taxon>Eukaryota</taxon>
        <taxon>Viridiplantae</taxon>
        <taxon>Streptophyta</taxon>
        <taxon>Embryophyta</taxon>
        <taxon>Tracheophyta</taxon>
        <taxon>Spermatophyta</taxon>
        <taxon>Magnoliopsida</taxon>
        <taxon>Liliopsida</taxon>
        <taxon>Poales</taxon>
        <taxon>Poaceae</taxon>
        <taxon>BOP clade</taxon>
        <taxon>Pooideae</taxon>
        <taxon>Triticodae</taxon>
        <taxon>Triticeae</taxon>
        <taxon>Triticinae</taxon>
        <taxon>Aegilops</taxon>
    </lineage>
</organism>
<dbReference type="EnsemblPlants" id="AET2Gv20688800.12">
    <property type="protein sequence ID" value="AET2Gv20688800.12"/>
    <property type="gene ID" value="AET2Gv20688800"/>
</dbReference>
<dbReference type="Gramene" id="AET2Gv20688800.25">
    <property type="protein sequence ID" value="AET2Gv20688800.25"/>
    <property type="gene ID" value="AET2Gv20688800"/>
</dbReference>
<evidence type="ECO:0000313" key="1">
    <source>
        <dbReference type="EnsemblPlants" id="AET2Gv20688800.19"/>
    </source>
</evidence>
<dbReference type="EnsemblPlants" id="AET2Gv20688800.19">
    <property type="protein sequence ID" value="AET2Gv20688800.19"/>
    <property type="gene ID" value="AET2Gv20688800"/>
</dbReference>
<name>A0A453C040_AEGTS</name>
<evidence type="ECO:0000313" key="2">
    <source>
        <dbReference type="Proteomes" id="UP000015105"/>
    </source>
</evidence>
<dbReference type="Gramene" id="AET2Gv20688800.3">
    <property type="protein sequence ID" value="AET2Gv20688800.3"/>
    <property type="gene ID" value="AET2Gv20688800"/>
</dbReference>
<dbReference type="Gramene" id="AET2Gv20688800.4">
    <property type="protein sequence ID" value="AET2Gv20688800.4"/>
    <property type="gene ID" value="AET2Gv20688800"/>
</dbReference>
<reference evidence="1" key="3">
    <citation type="journal article" date="2017" name="Nature">
        <title>Genome sequence of the progenitor of the wheat D genome Aegilops tauschii.</title>
        <authorList>
            <person name="Luo M.C."/>
            <person name="Gu Y.Q."/>
            <person name="Puiu D."/>
            <person name="Wang H."/>
            <person name="Twardziok S.O."/>
            <person name="Deal K.R."/>
            <person name="Huo N."/>
            <person name="Zhu T."/>
            <person name="Wang L."/>
            <person name="Wang Y."/>
            <person name="McGuire P.E."/>
            <person name="Liu S."/>
            <person name="Long H."/>
            <person name="Ramasamy R.K."/>
            <person name="Rodriguez J.C."/>
            <person name="Van S.L."/>
            <person name="Yuan L."/>
            <person name="Wang Z."/>
            <person name="Xia Z."/>
            <person name="Xiao L."/>
            <person name="Anderson O.D."/>
            <person name="Ouyang S."/>
            <person name="Liang Y."/>
            <person name="Zimin A.V."/>
            <person name="Pertea G."/>
            <person name="Qi P."/>
            <person name="Bennetzen J.L."/>
            <person name="Dai X."/>
            <person name="Dawson M.W."/>
            <person name="Muller H.G."/>
            <person name="Kugler K."/>
            <person name="Rivarola-Duarte L."/>
            <person name="Spannagl M."/>
            <person name="Mayer K.F.X."/>
            <person name="Lu F.H."/>
            <person name="Bevan M.W."/>
            <person name="Leroy P."/>
            <person name="Li P."/>
            <person name="You F.M."/>
            <person name="Sun Q."/>
            <person name="Liu Z."/>
            <person name="Lyons E."/>
            <person name="Wicker T."/>
            <person name="Salzberg S.L."/>
            <person name="Devos K.M."/>
            <person name="Dvorak J."/>
        </authorList>
    </citation>
    <scope>NUCLEOTIDE SEQUENCE [LARGE SCALE GENOMIC DNA]</scope>
    <source>
        <strain evidence="1">cv. AL8/78</strain>
    </source>
</reference>
<dbReference type="Proteomes" id="UP000015105">
    <property type="component" value="Chromosome 2D"/>
</dbReference>
<dbReference type="Gramene" id="AET2Gv20688800.17">
    <property type="protein sequence ID" value="AET2Gv20688800.17"/>
    <property type="gene ID" value="AET2Gv20688800"/>
</dbReference>
<sequence length="92" mass="10405">MDEREDIIYNYTAILVPMGTKGCRIQKEKRCTETINVLPCNIYKSGRNLNSGLKTLPLDNKIQEARFKTMGVYTSDALHPCVHHIPLPLCGN</sequence>
<dbReference type="EnsemblPlants" id="AET2Gv20688800.3">
    <property type="protein sequence ID" value="AET2Gv20688800.3"/>
    <property type="gene ID" value="AET2Gv20688800"/>
</dbReference>
<dbReference type="Gramene" id="AET2Gv20688800.11">
    <property type="protein sequence ID" value="AET2Gv20688800.11"/>
    <property type="gene ID" value="AET2Gv20688800"/>
</dbReference>
<dbReference type="EnsemblPlants" id="AET2Gv20688800.28">
    <property type="protein sequence ID" value="AET2Gv20688800.28"/>
    <property type="gene ID" value="AET2Gv20688800"/>
</dbReference>
<dbReference type="Gramene" id="AET2Gv20688800.19">
    <property type="protein sequence ID" value="AET2Gv20688800.19"/>
    <property type="gene ID" value="AET2Gv20688800"/>
</dbReference>
<dbReference type="EnsemblPlants" id="AET2Gv20688800.23">
    <property type="protein sequence ID" value="AET2Gv20688800.23"/>
    <property type="gene ID" value="AET2Gv20688800"/>
</dbReference>
<dbReference type="Gramene" id="AET2Gv20688800.10">
    <property type="protein sequence ID" value="AET2Gv20688800.10"/>
    <property type="gene ID" value="AET2Gv20688800"/>
</dbReference>
<proteinExistence type="predicted"/>
<dbReference type="Gramene" id="AET2Gv20688800.23">
    <property type="protein sequence ID" value="AET2Gv20688800.23"/>
    <property type="gene ID" value="AET2Gv20688800"/>
</dbReference>
<dbReference type="EnsemblPlants" id="AET2Gv20688800.1">
    <property type="protein sequence ID" value="AET2Gv20688800.1"/>
    <property type="gene ID" value="AET2Gv20688800"/>
</dbReference>
<keyword evidence="2" id="KW-1185">Reference proteome</keyword>
<dbReference type="EnsemblPlants" id="AET2Gv20688800.11">
    <property type="protein sequence ID" value="AET2Gv20688800.11"/>
    <property type="gene ID" value="AET2Gv20688800"/>
</dbReference>